<reference evidence="1" key="1">
    <citation type="submission" date="2022-04" db="EMBL/GenBank/DDBJ databases">
        <title>Jade perch genome.</title>
        <authorList>
            <person name="Chao B."/>
        </authorList>
    </citation>
    <scope>NUCLEOTIDE SEQUENCE</scope>
    <source>
        <strain evidence="1">CB-2022</strain>
    </source>
</reference>
<evidence type="ECO:0000313" key="2">
    <source>
        <dbReference type="Proteomes" id="UP000831701"/>
    </source>
</evidence>
<evidence type="ECO:0000313" key="1">
    <source>
        <dbReference type="EMBL" id="KAI3373351.1"/>
    </source>
</evidence>
<name>A0ACB8X042_9TELE</name>
<gene>
    <name evidence="1" type="ORF">L3Q82_006642</name>
</gene>
<dbReference type="Proteomes" id="UP000831701">
    <property type="component" value="Chromosome 4"/>
</dbReference>
<comment type="caution">
    <text evidence="1">The sequence shown here is derived from an EMBL/GenBank/DDBJ whole genome shotgun (WGS) entry which is preliminary data.</text>
</comment>
<keyword evidence="2" id="KW-1185">Reference proteome</keyword>
<accession>A0ACB8X042</accession>
<sequence length="2234" mass="241873">MALSQLLYIIAACTIRLTYPVCGALNILADLTNEISPLTLVVMSLERYVAVCYPLRHATIITIRNTGVAITVVWAFSSLNVLIRVLLLLEFPFEELESLQMKDFCSDNAMFLGPLSDLYDKAYTCFVFISAAVAVSCSYIGVMIAASIHGDKGQVRFNMMGRLASLWSGMAFQRDIKNCNILVFMETWLDPSIPDSAIVPEGLSIHRQDRTIHSGKSKGGGICFMVNNKWCSDVEIISTGCSPDLEHLMIRCRPYYHPPTGPTAHFNTIVPSKLVTKLRDHGLNSALCDWILNFLTRQTPGCADGQHHILHPDSEHQAAPQGCVLSPLLYSLFTHDCVATHSSNTIVIKFADDTTVIGLITKATTMRRPTERNDIKAEETLVGDFVGISQSSSPHMNSLTADAGFGTTGGFGTSAFGTTSNTGGLFGATQNKPGGLFGSNTFSQPATSSTGTGFGFGAASGTSTSLFGSTGTGTTGGLFSQQNNAFGANKPTSFGSFGTSTSSGGLFGSTNTTSNPFGGTASLFGGSGFSAAQQPGTTVKFNPPTGSDTMVKAGVTTSINTKHQCITAMKEYENKSLEELRLEDYQAGRKGPTNPMAAGTSSLFGPATATSSATTGLFGSSAANTSFSFGQNKSTFGAATAAGGFGSTAGNLFGQPAQQPAGSLFKPFGQATTTQSTGFSFGSTNTMGQANTSSMGLFGNTAASQSGGLFGAAQTSTATGFGTATGLFGQTNTGFGNAATQQSLFGNKTAGFGTTTTSAPSFGTGTGLFGNKPALTLGTGTNTSTFGFGANPAAGSLFGNKPVAGGLGTGLGTSFGTVGTGQTSLFGNNQNKLGTALGTMGTFGATGFSGGTSTLGFGAPQQPVALTDPNAAAAQQAMLQQQLSVLAYSPYGDSPLFRNPLSDPKKKEERLKPTNPTAQKALTTPTHYKLTPRPATRVRPKALTSSGGSKSQLFDGLDDDEPSLTNGAFIPRKSIKKLVLKNLNSSQYSSPISKETDDLASPSEYPQNGHSHMEEDEELRQVPRPSSRSDDDPEVTQFYVNPIAKPIPQGRAQASLQDTISDLNMHKPARNGLELSSEDVSASLGEESLQEEREDEQQESQQTPHPAGIVLTRVAYYTIPSMEDLAEMVDENGDCVVENFTVGRKGYGSIFFPGEVNVVGLNLDKIVHFRRKEVIVYPDDENKPPKGEGLNRRAEVTLDGVWPNDKTTCTQIRSPERLTEMNYEGRLEKASRKQGARFLEYRPETGSWVFEVAHFSKYGLQDSDEEEDVPHQTDPKKLKTMMPVPPSRLQQQLPPSQQQVAPQAQSTVVVDLPGGVVELDSDMADITQSFPTESMLGGEEDGDLLAGEMDTTGTKLGGLISAELDGVSASSHMASSLGINPHTLQIMKASLFAEDEEESDMFQDGGMKVSASVSSPRLVVPGAQSRPSAAVETSRPLHWAGPGPSSYLLAPRTPEPSIRTVGVRRLGGPVPLKESVTLGKGSFLMDAGLFAGRSFRVGWGPGWSLAHCGQRLSSPPAKQLDHQELTGKTDFSFLPKPARSKPLVESPFKVVVEQLVGLQPLALKACEEEEEESQAVLQRPLEICLKHSTVDVTDSSACPLVRPQPGVAALHEYAEWITELSDKQGDADPLLGYWAEVWTLCEALWGRLGPADQELNVETSSEYEQQLERRHTFSAWLSRGATSRVEEEVALAGKGRHTEAIFSYLTGNCISEACRLAQKEGDHRLSLLLSQAMGSQYCRDLLALQLADWNRMQTDCYLPEERLRIFALLAGKPVWQSSDSVVNVCSELDWKRCVAVHLWFMLPPTASVADALAKYEAAFQGSCEGGKYACAPLPPYLEQPSMEDEDEEESSKRPLHDLCFHLLKLYSDRHYSLQQLLDPLTVTWERLDYRLSWHLWGVLQALHYSHLSASRQGLLHASYAAQLESAGLWHMAVFILLHIPDHAQRERAVRELLTLHCPLQETDESVRRERFLTERLLIPERWIHEAKATRARRDTDRHQEALHLYRAGYWSQCHRLLIQHLASDCIINDNHDYLLEFLEGLAVPEHSATIQDWDTAGRVYLDYIRVIKTLQDIQQMENAGYELERLYTDVTSLCSRIELLPCSTARDRLAQSGKSTATSEFSRFTVDQSPDVFKSLQLFPPTENNSWIQEHVGGPIEEMAKRVANILRVVLSLQQGDAASDSLSITLTQLAPHITRLPMPEDYTLEELRGLTHTSVLLKSFLPKRAASQRFQCM</sequence>
<organism evidence="1 2">
    <name type="scientific">Scortum barcoo</name>
    <name type="common">barcoo grunter</name>
    <dbReference type="NCBI Taxonomy" id="214431"/>
    <lineage>
        <taxon>Eukaryota</taxon>
        <taxon>Metazoa</taxon>
        <taxon>Chordata</taxon>
        <taxon>Craniata</taxon>
        <taxon>Vertebrata</taxon>
        <taxon>Euteleostomi</taxon>
        <taxon>Actinopterygii</taxon>
        <taxon>Neopterygii</taxon>
        <taxon>Teleostei</taxon>
        <taxon>Neoteleostei</taxon>
        <taxon>Acanthomorphata</taxon>
        <taxon>Eupercaria</taxon>
        <taxon>Centrarchiformes</taxon>
        <taxon>Terapontoidei</taxon>
        <taxon>Terapontidae</taxon>
        <taxon>Scortum</taxon>
    </lineage>
</organism>
<proteinExistence type="predicted"/>
<dbReference type="EMBL" id="CM041534">
    <property type="protein sequence ID" value="KAI3373351.1"/>
    <property type="molecule type" value="Genomic_DNA"/>
</dbReference>
<protein>
    <submittedName>
        <fullName evidence="1">Uncharacterized protein</fullName>
    </submittedName>
</protein>